<dbReference type="NCBIfam" id="TIGR02840">
    <property type="entry name" value="spore_YtaF"/>
    <property type="match status" value="1"/>
</dbReference>
<dbReference type="PANTHER" id="PTHR35529">
    <property type="entry name" value="MANGANESE EFFLUX PUMP MNTP-RELATED"/>
    <property type="match status" value="1"/>
</dbReference>
<dbReference type="AlphaFoldDB" id="A0A1H8VTA9"/>
<sequence>MMEWFLIVGFAISSSIDNLGVGMSYGIRDIRINWLSNLVIATICFLFSEGGILFGNWLSAVIPGVLPDLIAAFILFAVGVRIILLALPRTKHSKELSANAKLMKPQQGKFAAILENPEMADMDHSQEIGFGEAILLGIVLSANALTNGLSAGLIGLSPLAISLVSAVGSFIAVWAGVYLGHKVVDFRIGSFTLGQFGTILSGIILLLIAAHALW</sequence>
<feature type="transmembrane region" description="Helical" evidence="5">
    <location>
        <begin position="34"/>
        <end position="57"/>
    </location>
</feature>
<evidence type="ECO:0000256" key="1">
    <source>
        <dbReference type="ARBA" id="ARBA00022475"/>
    </source>
</evidence>
<feature type="transmembrane region" description="Helical" evidence="5">
    <location>
        <begin position="191"/>
        <end position="213"/>
    </location>
</feature>
<accession>A0A1H8VTA9</accession>
<dbReference type="InterPro" id="IPR014205">
    <property type="entry name" value="Spore_YtaF"/>
</dbReference>
<keyword evidence="7" id="KW-1185">Reference proteome</keyword>
<dbReference type="Pfam" id="PF02659">
    <property type="entry name" value="Mntp"/>
    <property type="match status" value="2"/>
</dbReference>
<dbReference type="PANTHER" id="PTHR35529:SF2">
    <property type="entry name" value="SPORULATION PROTEIN YTAF-RELATED"/>
    <property type="match status" value="1"/>
</dbReference>
<keyword evidence="2 5" id="KW-0812">Transmembrane</keyword>
<evidence type="ECO:0000313" key="7">
    <source>
        <dbReference type="Proteomes" id="UP000198847"/>
    </source>
</evidence>
<feature type="transmembrane region" description="Helical" evidence="5">
    <location>
        <begin position="160"/>
        <end position="179"/>
    </location>
</feature>
<dbReference type="EMBL" id="FODY01000012">
    <property type="protein sequence ID" value="SEP18533.1"/>
    <property type="molecule type" value="Genomic_DNA"/>
</dbReference>
<evidence type="ECO:0000256" key="2">
    <source>
        <dbReference type="ARBA" id="ARBA00022692"/>
    </source>
</evidence>
<dbReference type="RefSeq" id="WP_218140658.1">
    <property type="nucleotide sequence ID" value="NZ_FODY01000012.1"/>
</dbReference>
<dbReference type="InterPro" id="IPR003810">
    <property type="entry name" value="Mntp/YtaF"/>
</dbReference>
<organism evidence="6 7">
    <name type="scientific">Propionispora vibrioides</name>
    <dbReference type="NCBI Taxonomy" id="112903"/>
    <lineage>
        <taxon>Bacteria</taxon>
        <taxon>Bacillati</taxon>
        <taxon>Bacillota</taxon>
        <taxon>Negativicutes</taxon>
        <taxon>Selenomonadales</taxon>
        <taxon>Sporomusaceae</taxon>
        <taxon>Propionispora</taxon>
    </lineage>
</organism>
<feature type="transmembrane region" description="Helical" evidence="5">
    <location>
        <begin position="6"/>
        <end position="27"/>
    </location>
</feature>
<dbReference type="STRING" id="112903.SAMN04490178_112102"/>
<feature type="transmembrane region" description="Helical" evidence="5">
    <location>
        <begin position="133"/>
        <end position="154"/>
    </location>
</feature>
<evidence type="ECO:0000313" key="6">
    <source>
        <dbReference type="EMBL" id="SEP18533.1"/>
    </source>
</evidence>
<keyword evidence="3 5" id="KW-1133">Transmembrane helix</keyword>
<gene>
    <name evidence="6" type="ORF">SAMN04490178_112102</name>
</gene>
<keyword evidence="1" id="KW-1003">Cell membrane</keyword>
<feature type="transmembrane region" description="Helical" evidence="5">
    <location>
        <begin position="69"/>
        <end position="87"/>
    </location>
</feature>
<dbReference type="Proteomes" id="UP000198847">
    <property type="component" value="Unassembled WGS sequence"/>
</dbReference>
<protein>
    <submittedName>
        <fullName evidence="6">Putative sporulation protein YtaF</fullName>
    </submittedName>
</protein>
<keyword evidence="4 5" id="KW-0472">Membrane</keyword>
<name>A0A1H8VTA9_9FIRM</name>
<reference evidence="6 7" key="1">
    <citation type="submission" date="2016-10" db="EMBL/GenBank/DDBJ databases">
        <authorList>
            <person name="de Groot N.N."/>
        </authorList>
    </citation>
    <scope>NUCLEOTIDE SEQUENCE [LARGE SCALE GENOMIC DNA]</scope>
    <source>
        <strain evidence="6 7">DSM 13305</strain>
    </source>
</reference>
<evidence type="ECO:0000256" key="5">
    <source>
        <dbReference type="SAM" id="Phobius"/>
    </source>
</evidence>
<evidence type="ECO:0000256" key="4">
    <source>
        <dbReference type="ARBA" id="ARBA00023136"/>
    </source>
</evidence>
<evidence type="ECO:0000256" key="3">
    <source>
        <dbReference type="ARBA" id="ARBA00022989"/>
    </source>
</evidence>
<proteinExistence type="predicted"/>